<name>A0A0B5JB10_9ECHI</name>
<keyword evidence="2" id="KW-0732">Signal</keyword>
<feature type="chain" id="PRO_5002104224" evidence="2">
    <location>
        <begin position="24"/>
        <end position="310"/>
    </location>
</feature>
<evidence type="ECO:0000256" key="1">
    <source>
        <dbReference type="SAM" id="MobiDB-lite"/>
    </source>
</evidence>
<dbReference type="GO" id="GO:0007218">
    <property type="term" value="P:neuropeptide signaling pathway"/>
    <property type="evidence" value="ECO:0007669"/>
    <property type="project" value="UniProtKB-KW"/>
</dbReference>
<dbReference type="AlphaFoldDB" id="A0A0B5JB10"/>
<feature type="signal peptide" evidence="2">
    <location>
        <begin position="1"/>
        <end position="23"/>
    </location>
</feature>
<keyword evidence="3" id="KW-0527">Neuropeptide</keyword>
<organism evidence="3">
    <name type="scientific">Ophionotus victoriae</name>
    <dbReference type="NCBI Taxonomy" id="667017"/>
    <lineage>
        <taxon>Eukaryota</taxon>
        <taxon>Metazoa</taxon>
        <taxon>Echinodermata</taxon>
        <taxon>Eleutherozoa</taxon>
        <taxon>Asterozoa</taxon>
        <taxon>Ophiuroidea</taxon>
        <taxon>Myophiuroidea</taxon>
        <taxon>Metophiurida</taxon>
        <taxon>Ophintegrida</taxon>
        <taxon>Amphilepidida</taxon>
        <taxon>Ophiurina</taxon>
        <taxon>Chilophiurina</taxon>
        <taxon>Ophiuridae</taxon>
        <taxon>Ophiurinae</taxon>
        <taxon>Ophionotus</taxon>
    </lineage>
</organism>
<feature type="compositionally biased region" description="Basic and acidic residues" evidence="1">
    <location>
        <begin position="291"/>
        <end position="310"/>
    </location>
</feature>
<evidence type="ECO:0000313" key="3">
    <source>
        <dbReference type="EMBL" id="AJF96705.1"/>
    </source>
</evidence>
<accession>A0A0B5JB10</accession>
<proteinExistence type="evidence at transcript level"/>
<dbReference type="EMBL" id="KM979352">
    <property type="protein sequence ID" value="AJF96705.1"/>
    <property type="molecule type" value="mRNA"/>
</dbReference>
<protein>
    <submittedName>
        <fullName evidence="3">F-type SALMFamide neuropeptide</fullName>
    </submittedName>
</protein>
<feature type="region of interest" description="Disordered" evidence="1">
    <location>
        <begin position="288"/>
        <end position="310"/>
    </location>
</feature>
<feature type="region of interest" description="Disordered" evidence="1">
    <location>
        <begin position="120"/>
        <end position="141"/>
    </location>
</feature>
<sequence length="310" mass="34216">MARVRNIFILLAAICCHATLSHAEDEDTEELNHEQLVEFANKIMGQMKLLEYELGIQEHNDGQLDMVKSLSKRQAVRPGGGAPMNVPVKMSGFSFGKRDAQLVRRSAGATPSKLAGFAFGKRGQPVKRSSDNEAEEEQEKRGAMDAFAFGKRPSGDPMSAFSFGKRRNPMNSLSALAFGKRAGMDPNSLNAFSFGKRRDPLSAFSFGKRGMDSLSAFNFGKRGRDHLSAFSFGKRGRNPMNGLSAFDFGKRGGMDAFAFGKREQEYNEEGAFDDEAEKRGYENGLSGYAFGKRDTTDDQLNHNDDTLRTD</sequence>
<evidence type="ECO:0000256" key="2">
    <source>
        <dbReference type="SAM" id="SignalP"/>
    </source>
</evidence>
<reference evidence="3" key="1">
    <citation type="journal article" date="2015" name="Front. Endocrinol.">
        <title>Reconstructing SALMFamide neuropeptide precursor evolution in the phylum Echinodermata: ophiuroid and crinoid sequence data provide new insights.</title>
        <authorList>
            <person name="Elphick M.R."/>
            <person name="Semmens D.C."/>
            <person name="Blowes L.M."/>
            <person name="Levine J."/>
            <person name="Lowe C.J."/>
            <person name="Arnone M.I."/>
            <person name="Clark M.S."/>
        </authorList>
    </citation>
    <scope>NUCLEOTIDE SEQUENCE</scope>
    <source>
        <tissue evidence="3">Arms</tissue>
    </source>
</reference>